<comment type="caution">
    <text evidence="1">The sequence shown here is derived from an EMBL/GenBank/DDBJ whole genome shotgun (WGS) entry which is preliminary data.</text>
</comment>
<sequence length="677" mass="76210">MKENLNIVNNVYNNENDRYPEFQNNLKSYFDEAISSKKLFKTNVQGLFDLFVDNLPVEARQHYTCSACRHFIERFGGLVTIDENGIMVSAIWDEDMAPPFFKAAVLAMKAEVLNSKVIGVFISNSPVLGKPCTGKWNHLSVIVPEEMVNHSRLQTAGQVMAEKLEEFKMLSNALLDYTIETVEQAVVLLQSEALYRADRVLGIAEWFKTLHDKRNSVGNNNQKTNLVWLAVATAPAGFCHVRSSMIGTLLDDIASGMSVESVARRFAEKMNPANYMRSQAAPTQNAIVEAEKIVEKLGIANSLRRRYATFEEIPSFLWKNQTEPKVVEQKKGIFSNILPKEKAKSKVSLPSTVMTWEKFQRTILPTAENMEVLVDNPSRFMAVVTASDEVAPNILQWNNTFSWYYHGGIDGEIKRRVESAGGRYENNEIRASLIWEGYTDLDLHCLTPKGDHIYYGDKSDKFGGFLDIDMNGGHHRNPSPVENIRWSENAPVGHYRFYVHNYCERGNGSTPFKVELEVNGKTYSFIGVAGGTGYVTDVFEFDYVKGRQPNISSHSYASDDSWSVQVNNFVKVNGITTSPNLWGEEPSSHSGSHIFFLLDGVKDTSEGKGRGFFNETLKADLRQIRKTLEAYTASTPIEGTEHATACGVGYSKDHEWNLTLKVTTNNATRVIKIDRWD</sequence>
<name>A0ABV3W4Z0_9BACI</name>
<proteinExistence type="predicted"/>
<reference evidence="1 2" key="1">
    <citation type="submission" date="2024-07" db="EMBL/GenBank/DDBJ databases">
        <title>Characterization of a bacterium isolated from hydrolysated instant sea cucumber by whole-genome sequencing and metabolomics.</title>
        <authorList>
            <person name="Luo X."/>
            <person name="Zhang Z."/>
            <person name="Zheng Z."/>
            <person name="Zhang W."/>
            <person name="Ming T."/>
            <person name="Jiao L."/>
            <person name="Su X."/>
            <person name="Kong F."/>
            <person name="Xu J."/>
        </authorList>
    </citation>
    <scope>NUCLEOTIDE SEQUENCE [LARGE SCALE GENOMIC DNA]</scope>
    <source>
        <strain evidence="1 2">XL-2024</strain>
    </source>
</reference>
<dbReference type="EMBL" id="JBFRHK010000027">
    <property type="protein sequence ID" value="MEX3748264.1"/>
    <property type="molecule type" value="Genomic_DNA"/>
</dbReference>
<gene>
    <name evidence="1" type="ORF">AB1300_24615</name>
</gene>
<accession>A0ABV3W4Z0</accession>
<protein>
    <submittedName>
        <fullName evidence="1">YfaP family protein</fullName>
    </submittedName>
</protein>
<organism evidence="1 2">
    <name type="scientific">Lysinibacillus xylanilyticus</name>
    <dbReference type="NCBI Taxonomy" id="582475"/>
    <lineage>
        <taxon>Bacteria</taxon>
        <taxon>Bacillati</taxon>
        <taxon>Bacillota</taxon>
        <taxon>Bacilli</taxon>
        <taxon>Bacillales</taxon>
        <taxon>Bacillaceae</taxon>
        <taxon>Lysinibacillus</taxon>
    </lineage>
</organism>
<keyword evidence="2" id="KW-1185">Reference proteome</keyword>
<dbReference type="Proteomes" id="UP001558534">
    <property type="component" value="Unassembled WGS sequence"/>
</dbReference>
<evidence type="ECO:0000313" key="1">
    <source>
        <dbReference type="EMBL" id="MEX3748264.1"/>
    </source>
</evidence>
<dbReference type="RefSeq" id="WP_368638653.1">
    <property type="nucleotide sequence ID" value="NZ_JBFRHK010000027.1"/>
</dbReference>
<evidence type="ECO:0000313" key="2">
    <source>
        <dbReference type="Proteomes" id="UP001558534"/>
    </source>
</evidence>